<dbReference type="EMBL" id="WIXE01003229">
    <property type="protein sequence ID" value="KAK5984135.1"/>
    <property type="molecule type" value="Genomic_DNA"/>
</dbReference>
<name>A0AAN8FTX3_TRICO</name>
<evidence type="ECO:0000313" key="2">
    <source>
        <dbReference type="Proteomes" id="UP001331761"/>
    </source>
</evidence>
<reference evidence="1 2" key="1">
    <citation type="submission" date="2019-10" db="EMBL/GenBank/DDBJ databases">
        <title>Assembly and Annotation for the nematode Trichostrongylus colubriformis.</title>
        <authorList>
            <person name="Martin J."/>
        </authorList>
    </citation>
    <scope>NUCLEOTIDE SEQUENCE [LARGE SCALE GENOMIC DNA]</scope>
    <source>
        <strain evidence="1">G859</strain>
        <tissue evidence="1">Whole worm</tissue>
    </source>
</reference>
<dbReference type="Proteomes" id="UP001331761">
    <property type="component" value="Unassembled WGS sequence"/>
</dbReference>
<comment type="caution">
    <text evidence="1">The sequence shown here is derived from an EMBL/GenBank/DDBJ whole genome shotgun (WGS) entry which is preliminary data.</text>
</comment>
<evidence type="ECO:0000313" key="1">
    <source>
        <dbReference type="EMBL" id="KAK5984135.1"/>
    </source>
</evidence>
<proteinExistence type="predicted"/>
<sequence>MVTRVKVNFQAIILLMYGSIWIRYVTSQEYAIGEVNYLLALQHDGRICFGGDFCAWPPRFQHFPINMFQLSFR</sequence>
<protein>
    <submittedName>
        <fullName evidence="1">Uncharacterized protein</fullName>
    </submittedName>
</protein>
<accession>A0AAN8FTX3</accession>
<organism evidence="1 2">
    <name type="scientific">Trichostrongylus colubriformis</name>
    <name type="common">Black scour worm</name>
    <dbReference type="NCBI Taxonomy" id="6319"/>
    <lineage>
        <taxon>Eukaryota</taxon>
        <taxon>Metazoa</taxon>
        <taxon>Ecdysozoa</taxon>
        <taxon>Nematoda</taxon>
        <taxon>Chromadorea</taxon>
        <taxon>Rhabditida</taxon>
        <taxon>Rhabditina</taxon>
        <taxon>Rhabditomorpha</taxon>
        <taxon>Strongyloidea</taxon>
        <taxon>Trichostrongylidae</taxon>
        <taxon>Trichostrongylus</taxon>
    </lineage>
</organism>
<feature type="non-terminal residue" evidence="1">
    <location>
        <position position="73"/>
    </location>
</feature>
<keyword evidence="2" id="KW-1185">Reference proteome</keyword>
<dbReference type="AlphaFoldDB" id="A0AAN8FTX3"/>
<gene>
    <name evidence="1" type="ORF">GCK32_021689</name>
</gene>